<organism evidence="4 5">
    <name type="scientific">Cupriavidus nantongensis</name>
    <dbReference type="NCBI Taxonomy" id="1796606"/>
    <lineage>
        <taxon>Bacteria</taxon>
        <taxon>Pseudomonadati</taxon>
        <taxon>Pseudomonadota</taxon>
        <taxon>Betaproteobacteria</taxon>
        <taxon>Burkholderiales</taxon>
        <taxon>Burkholderiaceae</taxon>
        <taxon>Cupriavidus</taxon>
    </lineage>
</organism>
<protein>
    <submittedName>
        <fullName evidence="4">Uncharacterized protein</fullName>
    </submittedName>
</protein>
<keyword evidence="5" id="KW-1185">Reference proteome</keyword>
<evidence type="ECO:0000313" key="4">
    <source>
        <dbReference type="EMBL" id="AMR81787.1"/>
    </source>
</evidence>
<evidence type="ECO:0000259" key="3">
    <source>
        <dbReference type="Pfam" id="PF25853"/>
    </source>
</evidence>
<feature type="transmembrane region" description="Helical" evidence="1">
    <location>
        <begin position="211"/>
        <end position="232"/>
    </location>
</feature>
<sequence length="564" mass="60331">MRRHAMMASVMRAAVRHAATELPLGRRVALALLLALILAPAVWSPAVMLGTDPALRFPQGDQAQALAGAWYYYADSWRLPLFAMRVPGIDGLRSVIFTDSIPLFALAGKLWYRLGGATPELMPAWLWLCVFGQAWAMTLLLDRLGLRHAIHVAAGTVLALVMPALLFRYWMWHLALCGHFVLILALALALRPPEATVRAPLDWRWPTLLVVALYIHPYLLAMSLSFFLLSAARSAFAPMPDAPRGALTAVGLTLGVLGIALWLGGYLGQGLMRGSEGFAIYSMNLLAPFGAMGKSGLLPGSGHFARGTPGQMEGFNYLGLGVLAGLLLVAGAACAGRAAPLRAAARRQWPLLVLLAGLTLYALSTTVHVGGYRLLRYDWPAGLQGLTATFRASGRFFWPVGYAIAAFVLYGLSRCYRPRTAAALMVAVAALQWLDTAVLRTVVVSEKPMDPVSSDPLVGALVGRHAAVAFHPPVGCSDDRAAMHGGFALQLLAARGGLAINSLSGARQHTDCTRVTADLSRQVLAPGVLVVLGPPYDAQYIAGRGWTAHCLARHGLHFCSSGTR</sequence>
<name>A0A142JUM5_9BURK</name>
<feature type="transmembrane region" description="Helical" evidence="1">
    <location>
        <begin position="244"/>
        <end position="266"/>
    </location>
</feature>
<dbReference type="Pfam" id="PF19830">
    <property type="entry name" value="DUF6311"/>
    <property type="match status" value="1"/>
</dbReference>
<evidence type="ECO:0000259" key="2">
    <source>
        <dbReference type="Pfam" id="PF19830"/>
    </source>
</evidence>
<dbReference type="EMBL" id="CP014845">
    <property type="protein sequence ID" value="AMR81787.1"/>
    <property type="molecule type" value="Genomic_DNA"/>
</dbReference>
<feature type="transmembrane region" description="Helical" evidence="1">
    <location>
        <begin position="351"/>
        <end position="375"/>
    </location>
</feature>
<feature type="domain" description="DUF6311" evidence="2">
    <location>
        <begin position="33"/>
        <end position="436"/>
    </location>
</feature>
<proteinExistence type="predicted"/>
<keyword evidence="1" id="KW-0472">Membrane</keyword>
<feature type="transmembrane region" description="Helical" evidence="1">
    <location>
        <begin position="317"/>
        <end position="339"/>
    </location>
</feature>
<dbReference type="AlphaFoldDB" id="A0A142JUM5"/>
<gene>
    <name evidence="4" type="ORF">A2G96_28960</name>
</gene>
<dbReference type="Proteomes" id="UP000075238">
    <property type="component" value="Chromosome 2"/>
</dbReference>
<dbReference type="KEGG" id="cnan:A2G96_28960"/>
<feature type="transmembrane region" description="Helical" evidence="1">
    <location>
        <begin position="395"/>
        <end position="412"/>
    </location>
</feature>
<feature type="transmembrane region" description="Helical" evidence="1">
    <location>
        <begin position="172"/>
        <end position="190"/>
    </location>
</feature>
<feature type="transmembrane region" description="Helical" evidence="1">
    <location>
        <begin position="148"/>
        <end position="166"/>
    </location>
</feature>
<dbReference type="STRING" id="1796606.A2G96_28960"/>
<keyword evidence="1" id="KW-0812">Transmembrane</keyword>
<dbReference type="Pfam" id="PF25853">
    <property type="entry name" value="DUF6311_C"/>
    <property type="match status" value="1"/>
</dbReference>
<reference evidence="4 5" key="1">
    <citation type="submission" date="2016-03" db="EMBL/GenBank/DDBJ databases">
        <title>Complete genome sequence of a novel chlorpyrifos degrading bacterium, Cupriavidus nantongensis sp. X1.</title>
        <authorList>
            <person name="Fang L."/>
        </authorList>
    </citation>
    <scope>NUCLEOTIDE SEQUENCE [LARGE SCALE GENOMIC DNA]</scope>
    <source>
        <strain evidence="4 5">X1</strain>
    </source>
</reference>
<feature type="transmembrane region" description="Helical" evidence="1">
    <location>
        <begin position="278"/>
        <end position="297"/>
    </location>
</feature>
<keyword evidence="1" id="KW-1133">Transmembrane helix</keyword>
<evidence type="ECO:0000313" key="5">
    <source>
        <dbReference type="Proteomes" id="UP000075238"/>
    </source>
</evidence>
<feature type="domain" description="DUF6311" evidence="3">
    <location>
        <begin position="460"/>
        <end position="542"/>
    </location>
</feature>
<evidence type="ECO:0000256" key="1">
    <source>
        <dbReference type="SAM" id="Phobius"/>
    </source>
</evidence>
<dbReference type="InterPro" id="IPR058671">
    <property type="entry name" value="DUF6311_C"/>
</dbReference>
<accession>A0A142JUM5</accession>
<dbReference type="InterPro" id="IPR046278">
    <property type="entry name" value="DUF6311"/>
</dbReference>